<dbReference type="Proteomes" id="UP000092584">
    <property type="component" value="Unassembled WGS sequence"/>
</dbReference>
<dbReference type="OrthoDB" id="1121857at2"/>
<dbReference type="KEGG" id="pob:LPB03_04085"/>
<sequence>MANIKNLKKDINYVLGDVIEYTLDVSTLKNEQKKGDQIVDEAIETFDGLIAKVNAKNVENKKAHYKAINQELETKAKALVEKVNSL</sequence>
<comment type="caution">
    <text evidence="2">The sequence shown here is derived from an EMBL/GenBank/DDBJ whole genome shotgun (WGS) entry which is preliminary data.</text>
</comment>
<reference evidence="3" key="1">
    <citation type="submission" date="2016-02" db="EMBL/GenBank/DDBJ databases">
        <authorList>
            <person name="Shin S.-K."/>
            <person name="Yi H."/>
            <person name="Kim E."/>
        </authorList>
    </citation>
    <scope>NUCLEOTIDE SEQUENCE [LARGE SCALE GENOMIC DNA]</scope>
    <source>
        <strain evidence="3">LPB0003</strain>
    </source>
</reference>
<dbReference type="STRING" id="1774273.LPB03_04085"/>
<keyword evidence="1" id="KW-0175">Coiled coil</keyword>
<gene>
    <name evidence="2" type="ORF">LPB3_08410</name>
</gene>
<proteinExistence type="predicted"/>
<keyword evidence="3" id="KW-1185">Reference proteome</keyword>
<dbReference type="RefSeq" id="WP_026777456.1">
    <property type="nucleotide sequence ID" value="NZ_CAXBLX010000007.1"/>
</dbReference>
<feature type="coiled-coil region" evidence="1">
    <location>
        <begin position="55"/>
        <end position="82"/>
    </location>
</feature>
<protein>
    <submittedName>
        <fullName evidence="2">Uncharacterized protein</fullName>
    </submittedName>
</protein>
<dbReference type="AlphaFoldDB" id="A0A1B8TY25"/>
<accession>A0A1B8TY25</accession>
<dbReference type="EMBL" id="LSFM01000022">
    <property type="protein sequence ID" value="OBY64399.1"/>
    <property type="molecule type" value="Genomic_DNA"/>
</dbReference>
<name>A0A1B8TY25_9FLAO</name>
<organism evidence="2 3">
    <name type="scientific">Polaribacter vadi</name>
    <dbReference type="NCBI Taxonomy" id="1774273"/>
    <lineage>
        <taxon>Bacteria</taxon>
        <taxon>Pseudomonadati</taxon>
        <taxon>Bacteroidota</taxon>
        <taxon>Flavobacteriia</taxon>
        <taxon>Flavobacteriales</taxon>
        <taxon>Flavobacteriaceae</taxon>
    </lineage>
</organism>
<evidence type="ECO:0000256" key="1">
    <source>
        <dbReference type="SAM" id="Coils"/>
    </source>
</evidence>
<evidence type="ECO:0000313" key="3">
    <source>
        <dbReference type="Proteomes" id="UP000092584"/>
    </source>
</evidence>
<evidence type="ECO:0000313" key="2">
    <source>
        <dbReference type="EMBL" id="OBY64399.1"/>
    </source>
</evidence>